<dbReference type="InterPro" id="IPR000014">
    <property type="entry name" value="PAS"/>
</dbReference>
<keyword evidence="10" id="KW-0547">Nucleotide-binding</keyword>
<evidence type="ECO:0000256" key="11">
    <source>
        <dbReference type="ARBA" id="ARBA00022777"/>
    </source>
</evidence>
<dbReference type="PANTHER" id="PTHR41523:SF8">
    <property type="entry name" value="ETHYLENE RESPONSE SENSOR PROTEIN"/>
    <property type="match status" value="1"/>
</dbReference>
<dbReference type="GO" id="GO:0004673">
    <property type="term" value="F:protein histidine kinase activity"/>
    <property type="evidence" value="ECO:0007669"/>
    <property type="project" value="UniProtKB-EC"/>
</dbReference>
<keyword evidence="13" id="KW-0157">Chromophore</keyword>
<dbReference type="Pfam" id="PF07536">
    <property type="entry name" value="HWE_HK"/>
    <property type="match status" value="1"/>
</dbReference>
<evidence type="ECO:0000313" key="18">
    <source>
        <dbReference type="Proteomes" id="UP000249688"/>
    </source>
</evidence>
<dbReference type="Gene3D" id="3.30.450.40">
    <property type="match status" value="1"/>
</dbReference>
<dbReference type="SUPFAM" id="SSF55785">
    <property type="entry name" value="PYP-like sensor domain (PAS domain)"/>
    <property type="match status" value="1"/>
</dbReference>
<evidence type="ECO:0000256" key="5">
    <source>
        <dbReference type="ARBA" id="ARBA00022606"/>
    </source>
</evidence>
<evidence type="ECO:0000313" key="17">
    <source>
        <dbReference type="EMBL" id="PZW45083.1"/>
    </source>
</evidence>
<organism evidence="17 18">
    <name type="scientific">Humitalea rosea</name>
    <dbReference type="NCBI Taxonomy" id="990373"/>
    <lineage>
        <taxon>Bacteria</taxon>
        <taxon>Pseudomonadati</taxon>
        <taxon>Pseudomonadota</taxon>
        <taxon>Alphaproteobacteria</taxon>
        <taxon>Acetobacterales</taxon>
        <taxon>Roseomonadaceae</taxon>
        <taxon>Humitalea</taxon>
    </lineage>
</organism>
<dbReference type="PROSITE" id="PS50113">
    <property type="entry name" value="PAC"/>
    <property type="match status" value="1"/>
</dbReference>
<dbReference type="InterPro" id="IPR001610">
    <property type="entry name" value="PAC"/>
</dbReference>
<evidence type="ECO:0000256" key="7">
    <source>
        <dbReference type="ARBA" id="ARBA00022643"/>
    </source>
</evidence>
<accession>A0A2W7IF07</accession>
<dbReference type="Proteomes" id="UP000249688">
    <property type="component" value="Unassembled WGS sequence"/>
</dbReference>
<evidence type="ECO:0000256" key="10">
    <source>
        <dbReference type="ARBA" id="ARBA00022741"/>
    </source>
</evidence>
<dbReference type="RefSeq" id="WP_111398499.1">
    <property type="nucleotide sequence ID" value="NZ_QKYU01000012.1"/>
</dbReference>
<keyword evidence="15" id="KW-0675">Receptor</keyword>
<evidence type="ECO:0000256" key="3">
    <source>
        <dbReference type="ARBA" id="ARBA00022543"/>
    </source>
</evidence>
<keyword evidence="6" id="KW-0285">Flavoprotein</keyword>
<keyword evidence="11" id="KW-0418">Kinase</keyword>
<keyword evidence="3" id="KW-0600">Photoreceptor protein</keyword>
<dbReference type="Gene3D" id="3.30.565.10">
    <property type="entry name" value="Histidine kinase-like ATPase, C-terminal domain"/>
    <property type="match status" value="1"/>
</dbReference>
<dbReference type="SUPFAM" id="SSF55874">
    <property type="entry name" value="ATPase domain of HSP90 chaperone/DNA topoisomerase II/histidine kinase"/>
    <property type="match status" value="1"/>
</dbReference>
<dbReference type="FunFam" id="3.30.450.20:FF:000099">
    <property type="entry name" value="Sensory box sensor histidine kinase"/>
    <property type="match status" value="1"/>
</dbReference>
<keyword evidence="12" id="KW-0067">ATP-binding</keyword>
<evidence type="ECO:0000256" key="2">
    <source>
        <dbReference type="ARBA" id="ARBA00012438"/>
    </source>
</evidence>
<dbReference type="GO" id="GO:0005524">
    <property type="term" value="F:ATP binding"/>
    <property type="evidence" value="ECO:0007669"/>
    <property type="project" value="UniProtKB-KW"/>
</dbReference>
<evidence type="ECO:0000259" key="16">
    <source>
        <dbReference type="PROSITE" id="PS50113"/>
    </source>
</evidence>
<dbReference type="InterPro" id="IPR013655">
    <property type="entry name" value="PAS_fold_3"/>
</dbReference>
<reference evidence="17 18" key="1">
    <citation type="submission" date="2018-06" db="EMBL/GenBank/DDBJ databases">
        <title>Genomic Encyclopedia of Archaeal and Bacterial Type Strains, Phase II (KMG-II): from individual species to whole genera.</title>
        <authorList>
            <person name="Goeker M."/>
        </authorList>
    </citation>
    <scope>NUCLEOTIDE SEQUENCE [LARGE SCALE GENOMIC DNA]</scope>
    <source>
        <strain evidence="17 18">DSM 24525</strain>
    </source>
</reference>
<proteinExistence type="predicted"/>
<evidence type="ECO:0000256" key="14">
    <source>
        <dbReference type="ARBA" id="ARBA00023026"/>
    </source>
</evidence>
<evidence type="ECO:0000256" key="8">
    <source>
        <dbReference type="ARBA" id="ARBA00022679"/>
    </source>
</evidence>
<comment type="caution">
    <text evidence="17">The sequence shown here is derived from an EMBL/GenBank/DDBJ whole genome shotgun (WGS) entry which is preliminary data.</text>
</comment>
<evidence type="ECO:0000256" key="13">
    <source>
        <dbReference type="ARBA" id="ARBA00022991"/>
    </source>
</evidence>
<dbReference type="CDD" id="cd00130">
    <property type="entry name" value="PAS"/>
    <property type="match status" value="1"/>
</dbReference>
<evidence type="ECO:0000256" key="1">
    <source>
        <dbReference type="ARBA" id="ARBA00000085"/>
    </source>
</evidence>
<dbReference type="InterPro" id="IPR035965">
    <property type="entry name" value="PAS-like_dom_sf"/>
</dbReference>
<dbReference type="EMBL" id="QKYU01000012">
    <property type="protein sequence ID" value="PZW45083.1"/>
    <property type="molecule type" value="Genomic_DNA"/>
</dbReference>
<dbReference type="AlphaFoldDB" id="A0A2W7IF07"/>
<keyword evidence="5" id="KW-0716">Sensory transduction</keyword>
<dbReference type="PANTHER" id="PTHR41523">
    <property type="entry name" value="TWO-COMPONENT SYSTEM SENSOR PROTEIN"/>
    <property type="match status" value="1"/>
</dbReference>
<dbReference type="InterPro" id="IPR011102">
    <property type="entry name" value="Sig_transdc_His_kinase_HWE"/>
</dbReference>
<dbReference type="GO" id="GO:0009881">
    <property type="term" value="F:photoreceptor activity"/>
    <property type="evidence" value="ECO:0007669"/>
    <property type="project" value="UniProtKB-KW"/>
</dbReference>
<comment type="catalytic activity">
    <reaction evidence="1">
        <text>ATP + protein L-histidine = ADP + protein N-phospho-L-histidine.</text>
        <dbReference type="EC" id="2.7.13.3"/>
    </reaction>
</comment>
<keyword evidence="7" id="KW-0288">FMN</keyword>
<keyword evidence="9" id="KW-0677">Repeat</keyword>
<dbReference type="NCBIfam" id="TIGR00229">
    <property type="entry name" value="sensory_box"/>
    <property type="match status" value="1"/>
</dbReference>
<dbReference type="InterPro" id="IPR029016">
    <property type="entry name" value="GAF-like_dom_sf"/>
</dbReference>
<dbReference type="Gene3D" id="3.30.450.20">
    <property type="entry name" value="PAS domain"/>
    <property type="match status" value="1"/>
</dbReference>
<sequence>MRQYLADPGRLAALDAFNILDTPREGAFDDAVHLARTICGTAVAAVNLLAADRQWFKAEAGLGVRETPLDGSICGVAAMLAPGLTVVPDTLADPRFADSPLLGTPPLRFYAGAVLQTAEGFRIGTLCVLDPTPRPEGLTEAQTSGLTALARQVMAQLELRRALAAVGVGARSFRAIAETVPQMIWSARPDGHVDYFNRRWHEFTGGAPGAADGDGWAVSIHPEDLPATHLAWNAAVATGEPYFAEYRVRRHDGAWRWFIARATPVRDAEGRIERWFGTSTDVDDLKQAEAARELLARELNHRMRNIFTLIGGLVSITSRSFAEATDYADALRVRISALARAHEFVTPVEADAAAQGGLPGLLEVLLAPYPGTAGADIVIDVPDLPVGPRAATALALILHEQATNALKYGGLSRPGGRVAVTARAEGDRLLLVWRETGGPAIDGPPSRSGFGTMLAARSAEGHLNGKITHDWQPEGLVATLSVPLAILDS</sequence>
<dbReference type="SMART" id="SM00911">
    <property type="entry name" value="HWE_HK"/>
    <property type="match status" value="1"/>
</dbReference>
<keyword evidence="8" id="KW-0808">Transferase</keyword>
<dbReference type="Pfam" id="PF08447">
    <property type="entry name" value="PAS_3"/>
    <property type="match status" value="1"/>
</dbReference>
<keyword evidence="14" id="KW-0843">Virulence</keyword>
<keyword evidence="18" id="KW-1185">Reference proteome</keyword>
<protein>
    <recommendedName>
        <fullName evidence="2">histidine kinase</fullName>
        <ecNumber evidence="2">2.7.13.3</ecNumber>
    </recommendedName>
</protein>
<keyword evidence="4" id="KW-0597">Phosphoprotein</keyword>
<dbReference type="InterPro" id="IPR036890">
    <property type="entry name" value="HATPase_C_sf"/>
</dbReference>
<dbReference type="SMART" id="SM00091">
    <property type="entry name" value="PAS"/>
    <property type="match status" value="1"/>
</dbReference>
<name>A0A2W7IF07_9PROT</name>
<evidence type="ECO:0000256" key="15">
    <source>
        <dbReference type="ARBA" id="ARBA00023170"/>
    </source>
</evidence>
<dbReference type="EC" id="2.7.13.3" evidence="2"/>
<evidence type="ECO:0000256" key="6">
    <source>
        <dbReference type="ARBA" id="ARBA00022630"/>
    </source>
</evidence>
<feature type="domain" description="PAC" evidence="16">
    <location>
        <begin position="242"/>
        <end position="294"/>
    </location>
</feature>
<dbReference type="SMART" id="SM00086">
    <property type="entry name" value="PAC"/>
    <property type="match status" value="1"/>
</dbReference>
<evidence type="ECO:0000256" key="9">
    <source>
        <dbReference type="ARBA" id="ARBA00022737"/>
    </source>
</evidence>
<evidence type="ECO:0000256" key="4">
    <source>
        <dbReference type="ARBA" id="ARBA00022553"/>
    </source>
</evidence>
<dbReference type="InterPro" id="IPR000700">
    <property type="entry name" value="PAS-assoc_C"/>
</dbReference>
<gene>
    <name evidence="17" type="ORF">C8P66_112100</name>
</gene>
<evidence type="ECO:0000256" key="12">
    <source>
        <dbReference type="ARBA" id="ARBA00022840"/>
    </source>
</evidence>
<dbReference type="OrthoDB" id="7244034at2"/>
<dbReference type="SUPFAM" id="SSF55781">
    <property type="entry name" value="GAF domain-like"/>
    <property type="match status" value="1"/>
</dbReference>